<proteinExistence type="predicted"/>
<protein>
    <submittedName>
        <fullName evidence="1">Uncharacterized protein</fullName>
    </submittedName>
</protein>
<dbReference type="Proteomes" id="UP001360953">
    <property type="component" value="Unassembled WGS sequence"/>
</dbReference>
<sequence length="208" mass="22765">MPPRPAHVQYSLDANKRPIPLTRCLELLYWSDARVQQSCSRTFLLLVFLEVFCRVLNALLRPSTSGTSGTEFQAMDSGGAKARVDTRTASLHLPRTYFSKTVCAAASQTPIHMPPTERKAHHPSSPLCGAAGLDKSERRGVDFSRRDSWPLGFLPRESPTREDFGLRATMQLQTDTARTTNGGRKSQDKGLACACQGQRLAGSGGAVF</sequence>
<dbReference type="EMBL" id="JBBPEH010000006">
    <property type="protein sequence ID" value="KAK7536779.1"/>
    <property type="molecule type" value="Genomic_DNA"/>
</dbReference>
<comment type="caution">
    <text evidence="1">The sequence shown here is derived from an EMBL/GenBank/DDBJ whole genome shotgun (WGS) entry which is preliminary data.</text>
</comment>
<accession>A0ABR1LPZ0</accession>
<dbReference type="RefSeq" id="XP_066654930.1">
    <property type="nucleotide sequence ID" value="XM_066795571.1"/>
</dbReference>
<gene>
    <name evidence="1" type="ORF">J3D65DRAFT_354001</name>
</gene>
<dbReference type="GeneID" id="92028477"/>
<evidence type="ECO:0000313" key="1">
    <source>
        <dbReference type="EMBL" id="KAK7536779.1"/>
    </source>
</evidence>
<reference evidence="1 2" key="1">
    <citation type="submission" date="2024-04" db="EMBL/GenBank/DDBJ databases">
        <title>Phyllosticta paracitricarpa is synonymous to the EU quarantine fungus P. citricarpa based on phylogenomic analyses.</title>
        <authorList>
            <consortium name="Lawrence Berkeley National Laboratory"/>
            <person name="Van ingen-buijs V.A."/>
            <person name="Van westerhoven A.C."/>
            <person name="Haridas S."/>
            <person name="Skiadas P."/>
            <person name="Martin F."/>
            <person name="Groenewald J.Z."/>
            <person name="Crous P.W."/>
            <person name="Seidl M.F."/>
        </authorList>
    </citation>
    <scope>NUCLEOTIDE SEQUENCE [LARGE SCALE GENOMIC DNA]</scope>
    <source>
        <strain evidence="1 2">CPC 17464</strain>
    </source>
</reference>
<keyword evidence="2" id="KW-1185">Reference proteome</keyword>
<name>A0ABR1LPZ0_9PEZI</name>
<evidence type="ECO:0000313" key="2">
    <source>
        <dbReference type="Proteomes" id="UP001360953"/>
    </source>
</evidence>
<organism evidence="1 2">
    <name type="scientific">Phyllosticta citribraziliensis</name>
    <dbReference type="NCBI Taxonomy" id="989973"/>
    <lineage>
        <taxon>Eukaryota</taxon>
        <taxon>Fungi</taxon>
        <taxon>Dikarya</taxon>
        <taxon>Ascomycota</taxon>
        <taxon>Pezizomycotina</taxon>
        <taxon>Dothideomycetes</taxon>
        <taxon>Dothideomycetes incertae sedis</taxon>
        <taxon>Botryosphaeriales</taxon>
        <taxon>Phyllostictaceae</taxon>
        <taxon>Phyllosticta</taxon>
    </lineage>
</organism>